<accession>A0A346XVW1</accession>
<dbReference type="RefSeq" id="WP_114591026.1">
    <property type="nucleotide sequence ID" value="NZ_CAXIBR010000093.1"/>
</dbReference>
<comment type="function">
    <text evidence="5">Repressor of the lactose catabolism operon. Galactose-6-phosphate is the inducer.</text>
</comment>
<evidence type="ECO:0000256" key="2">
    <source>
        <dbReference type="ARBA" id="ARBA00022491"/>
    </source>
</evidence>
<dbReference type="Gene3D" id="3.40.50.1360">
    <property type="match status" value="1"/>
</dbReference>
<dbReference type="InterPro" id="IPR050313">
    <property type="entry name" value="Carb_Metab_HTH_regulators"/>
</dbReference>
<dbReference type="Proteomes" id="UP000264006">
    <property type="component" value="Chromosome"/>
</dbReference>
<feature type="domain" description="HTH deoR-type" evidence="6">
    <location>
        <begin position="17"/>
        <end position="72"/>
    </location>
</feature>
<evidence type="ECO:0000256" key="3">
    <source>
        <dbReference type="ARBA" id="ARBA00023015"/>
    </source>
</evidence>
<dbReference type="AlphaFoldDB" id="A0A346XVW1"/>
<evidence type="ECO:0000256" key="1">
    <source>
        <dbReference type="ARBA" id="ARBA00021390"/>
    </source>
</evidence>
<dbReference type="EMBL" id="CP031165">
    <property type="protein sequence ID" value="AXV06358.1"/>
    <property type="molecule type" value="Genomic_DNA"/>
</dbReference>
<dbReference type="InterPro" id="IPR014036">
    <property type="entry name" value="DeoR-like_C"/>
</dbReference>
<dbReference type="InterPro" id="IPR036390">
    <property type="entry name" value="WH_DNA-bd_sf"/>
</dbReference>
<dbReference type="PANTHER" id="PTHR30363:SF4">
    <property type="entry name" value="GLYCEROL-3-PHOSPHATE REGULON REPRESSOR"/>
    <property type="match status" value="1"/>
</dbReference>
<organism evidence="7 8">
    <name type="scientific">Euzebya pacifica</name>
    <dbReference type="NCBI Taxonomy" id="1608957"/>
    <lineage>
        <taxon>Bacteria</taxon>
        <taxon>Bacillati</taxon>
        <taxon>Actinomycetota</taxon>
        <taxon>Nitriliruptoria</taxon>
        <taxon>Euzebyales</taxon>
    </lineage>
</organism>
<evidence type="ECO:0000256" key="5">
    <source>
        <dbReference type="ARBA" id="ARBA00024937"/>
    </source>
</evidence>
<dbReference type="Pfam" id="PF00455">
    <property type="entry name" value="DeoRC"/>
    <property type="match status" value="1"/>
</dbReference>
<proteinExistence type="predicted"/>
<evidence type="ECO:0000313" key="8">
    <source>
        <dbReference type="Proteomes" id="UP000264006"/>
    </source>
</evidence>
<dbReference type="Gene3D" id="1.10.10.10">
    <property type="entry name" value="Winged helix-like DNA-binding domain superfamily/Winged helix DNA-binding domain"/>
    <property type="match status" value="1"/>
</dbReference>
<evidence type="ECO:0000313" key="7">
    <source>
        <dbReference type="EMBL" id="AXV06358.1"/>
    </source>
</evidence>
<dbReference type="KEGG" id="euz:DVS28_a1667"/>
<keyword evidence="2" id="KW-0678">Repressor</keyword>
<dbReference type="PANTHER" id="PTHR30363">
    <property type="entry name" value="HTH-TYPE TRANSCRIPTIONAL REGULATOR SRLR-RELATED"/>
    <property type="match status" value="1"/>
</dbReference>
<dbReference type="SMART" id="SM01134">
    <property type="entry name" value="DeoRC"/>
    <property type="match status" value="1"/>
</dbReference>
<dbReference type="InterPro" id="IPR037171">
    <property type="entry name" value="NagB/RpiA_transferase-like"/>
</dbReference>
<dbReference type="GO" id="GO:0003700">
    <property type="term" value="F:DNA-binding transcription factor activity"/>
    <property type="evidence" value="ECO:0007669"/>
    <property type="project" value="InterPro"/>
</dbReference>
<evidence type="ECO:0000256" key="4">
    <source>
        <dbReference type="ARBA" id="ARBA00023163"/>
    </source>
</evidence>
<dbReference type="SUPFAM" id="SSF100950">
    <property type="entry name" value="NagB/RpiA/CoA transferase-like"/>
    <property type="match status" value="1"/>
</dbReference>
<keyword evidence="4" id="KW-0804">Transcription</keyword>
<sequence>MGARDVAQPDDDEPTPARIRRDRTVGLLREREFVRVADLAEAFKVSEVTVRGDLDHLEDRGLLKRVRGGAVPRPMAEPERTFEETATTAQLQKRAIAARAVDMVEPGDSIILDVGTTTTAIAHELATREDLVDVSVFTSSITIALALEAAHPRISVVVTGGTLRPKQHSLVEPLAGLILEHINARLAFIGCNGVDVTAGVTNVNLPESTVKRRMIRAAARRVIVADASKLGQVALAKVCDLDHVDLLITDDQAPEGVVADLRTTGLAVETVDVRGSLTAEGRAHR</sequence>
<evidence type="ECO:0000259" key="6">
    <source>
        <dbReference type="PROSITE" id="PS51000"/>
    </source>
</evidence>
<gene>
    <name evidence="7" type="ORF">DVS28_a1667</name>
</gene>
<dbReference type="Pfam" id="PF08220">
    <property type="entry name" value="HTH_DeoR"/>
    <property type="match status" value="1"/>
</dbReference>
<dbReference type="SUPFAM" id="SSF46785">
    <property type="entry name" value="Winged helix' DNA-binding domain"/>
    <property type="match status" value="1"/>
</dbReference>
<reference evidence="7 8" key="1">
    <citation type="submission" date="2018-09" db="EMBL/GenBank/DDBJ databases">
        <title>Complete genome sequence of Euzebya sp. DY32-46 isolated from seawater of Pacific Ocean.</title>
        <authorList>
            <person name="Xu L."/>
            <person name="Wu Y.-H."/>
            <person name="Xu X.-W."/>
        </authorList>
    </citation>
    <scope>NUCLEOTIDE SEQUENCE [LARGE SCALE GENOMIC DNA]</scope>
    <source>
        <strain evidence="7 8">DY32-46</strain>
    </source>
</reference>
<dbReference type="OrthoDB" id="7688673at2"/>
<dbReference type="InterPro" id="IPR001034">
    <property type="entry name" value="DeoR_HTH"/>
</dbReference>
<dbReference type="PROSITE" id="PS51000">
    <property type="entry name" value="HTH_DEOR_2"/>
    <property type="match status" value="1"/>
</dbReference>
<dbReference type="PRINTS" id="PR00037">
    <property type="entry name" value="HTHLACR"/>
</dbReference>
<keyword evidence="3" id="KW-0805">Transcription regulation</keyword>
<dbReference type="SMART" id="SM00420">
    <property type="entry name" value="HTH_DEOR"/>
    <property type="match status" value="1"/>
</dbReference>
<name>A0A346XVW1_9ACTN</name>
<keyword evidence="8" id="KW-1185">Reference proteome</keyword>
<dbReference type="InterPro" id="IPR036388">
    <property type="entry name" value="WH-like_DNA-bd_sf"/>
</dbReference>
<protein>
    <recommendedName>
        <fullName evidence="1">Lactose phosphotransferase system repressor</fullName>
    </recommendedName>
</protein>